<feature type="coiled-coil region" evidence="2">
    <location>
        <begin position="128"/>
        <end position="287"/>
    </location>
</feature>
<dbReference type="GO" id="GO:0000407">
    <property type="term" value="C:phagophore assembly site"/>
    <property type="evidence" value="ECO:0007669"/>
    <property type="project" value="TreeGrafter"/>
</dbReference>
<dbReference type="Proteomes" id="UP001149090">
    <property type="component" value="Unassembled WGS sequence"/>
</dbReference>
<dbReference type="OrthoDB" id="20368at2759"/>
<dbReference type="GO" id="GO:0045324">
    <property type="term" value="P:late endosome to vacuole transport"/>
    <property type="evidence" value="ECO:0007669"/>
    <property type="project" value="TreeGrafter"/>
</dbReference>
<feature type="compositionally biased region" description="Basic and acidic residues" evidence="3">
    <location>
        <begin position="73"/>
        <end position="82"/>
    </location>
</feature>
<feature type="region of interest" description="Disordered" evidence="3">
    <location>
        <begin position="63"/>
        <end position="101"/>
    </location>
</feature>
<dbReference type="InterPro" id="IPR038274">
    <property type="entry name" value="Atg6/Beclin_C_sf"/>
</dbReference>
<feature type="compositionally biased region" description="Low complexity" evidence="3">
    <location>
        <begin position="20"/>
        <end position="50"/>
    </location>
</feature>
<feature type="region of interest" description="Disordered" evidence="3">
    <location>
        <begin position="1"/>
        <end position="50"/>
    </location>
</feature>
<organism evidence="5 6">
    <name type="scientific">Anaeramoeba ignava</name>
    <name type="common">Anaerobic marine amoeba</name>
    <dbReference type="NCBI Taxonomy" id="1746090"/>
    <lineage>
        <taxon>Eukaryota</taxon>
        <taxon>Metamonada</taxon>
        <taxon>Anaeramoebidae</taxon>
        <taxon>Anaeramoeba</taxon>
    </lineage>
</organism>
<dbReference type="PANTHER" id="PTHR12768">
    <property type="entry name" value="BECLIN 1"/>
    <property type="match status" value="1"/>
</dbReference>
<dbReference type="GO" id="GO:0000423">
    <property type="term" value="P:mitophagy"/>
    <property type="evidence" value="ECO:0007669"/>
    <property type="project" value="TreeGrafter"/>
</dbReference>
<dbReference type="GO" id="GO:0034272">
    <property type="term" value="C:phosphatidylinositol 3-kinase complex, class III, type II"/>
    <property type="evidence" value="ECO:0007669"/>
    <property type="project" value="TreeGrafter"/>
</dbReference>
<evidence type="ECO:0000256" key="3">
    <source>
        <dbReference type="SAM" id="MobiDB-lite"/>
    </source>
</evidence>
<feature type="compositionally biased region" description="Low complexity" evidence="3">
    <location>
        <begin position="91"/>
        <end position="101"/>
    </location>
</feature>
<comment type="similarity">
    <text evidence="1">Belongs to the beclin family.</text>
</comment>
<proteinExistence type="inferred from homology"/>
<protein>
    <submittedName>
        <fullName evidence="5">Beclin 1</fullName>
    </submittedName>
</protein>
<dbReference type="GO" id="GO:0000045">
    <property type="term" value="P:autophagosome assembly"/>
    <property type="evidence" value="ECO:0007669"/>
    <property type="project" value="TreeGrafter"/>
</dbReference>
<feature type="compositionally biased region" description="Low complexity" evidence="3">
    <location>
        <begin position="1"/>
        <end position="13"/>
    </location>
</feature>
<dbReference type="EMBL" id="JAPDFW010000074">
    <property type="protein sequence ID" value="KAJ5073440.1"/>
    <property type="molecule type" value="Genomic_DNA"/>
</dbReference>
<keyword evidence="6" id="KW-1185">Reference proteome</keyword>
<keyword evidence="2" id="KW-0175">Coiled coil</keyword>
<name>A0A9Q0LKE0_ANAIG</name>
<dbReference type="Pfam" id="PF04111">
    <property type="entry name" value="APG6"/>
    <property type="match status" value="1"/>
</dbReference>
<gene>
    <name evidence="5" type="ORF">M0811_08557</name>
</gene>
<dbReference type="InterPro" id="IPR040455">
    <property type="entry name" value="Atg6_BARA"/>
</dbReference>
<dbReference type="GO" id="GO:0030674">
    <property type="term" value="F:protein-macromolecule adaptor activity"/>
    <property type="evidence" value="ECO:0007669"/>
    <property type="project" value="TreeGrafter"/>
</dbReference>
<dbReference type="OMA" id="LAMIAKP"/>
<dbReference type="GO" id="GO:0006995">
    <property type="term" value="P:cellular response to nitrogen starvation"/>
    <property type="evidence" value="ECO:0007669"/>
    <property type="project" value="TreeGrafter"/>
</dbReference>
<evidence type="ECO:0000259" key="4">
    <source>
        <dbReference type="Pfam" id="PF04111"/>
    </source>
</evidence>
<sequence length="457" mass="54385">MSKSNSKSNSNSIENEEFFSFESISNEDSNSDSNSNSNSDENLNQNQNQNQLLQSTMFISQNQNEIKKHSKKQKDPFYHSDSETETETETETNSNSDSNLNLNENSIFIKKQNQESEELLDSIYQKVLNKNELTKEDINENYELFNQEIESQTKQIEREIEVYKKFLDSTIEINSEENENENQNENEDLINFNDNFSNSNPNPNPNIKQEIEEFRKELEKIQIEKNKILSKIKRTEEKKKEYDKIKKMFWENNLDFQYQKKIQEDELVSLKHKIENAKESLSEFENLNIFDIVFKLNFDNKIASINDYRFGKLSQNEVSWQEINTAWGLTTLFLFSLAKKLNYEFINYQIIPFGEKSYIQKPQKKEIKPLYKVGSRFGKSNPFEEGMVWFIECVDELGNFLKKKDSKFKFEFLIKGNYIGNKTIKDHKKYEEWTKALSYILKNLQQISNWYSNYREM</sequence>
<accession>A0A9Q0LKE0</accession>
<evidence type="ECO:0000313" key="6">
    <source>
        <dbReference type="Proteomes" id="UP001149090"/>
    </source>
</evidence>
<dbReference type="AlphaFoldDB" id="A0A9Q0LKE0"/>
<feature type="domain" description="Atg6 BARA" evidence="4">
    <location>
        <begin position="285"/>
        <end position="453"/>
    </location>
</feature>
<comment type="caution">
    <text evidence="5">The sequence shown here is derived from an EMBL/GenBank/DDBJ whole genome shotgun (WGS) entry which is preliminary data.</text>
</comment>
<evidence type="ECO:0000256" key="2">
    <source>
        <dbReference type="SAM" id="Coils"/>
    </source>
</evidence>
<evidence type="ECO:0000313" key="5">
    <source>
        <dbReference type="EMBL" id="KAJ5073440.1"/>
    </source>
</evidence>
<reference evidence="5" key="1">
    <citation type="submission" date="2022-10" db="EMBL/GenBank/DDBJ databases">
        <title>Novel sulphate-reducing endosymbionts in the free-living metamonad Anaeramoeba.</title>
        <authorList>
            <person name="Jerlstrom-Hultqvist J."/>
            <person name="Cepicka I."/>
            <person name="Gallot-Lavallee L."/>
            <person name="Salas-Leiva D."/>
            <person name="Curtis B.A."/>
            <person name="Zahonova K."/>
            <person name="Pipaliya S."/>
            <person name="Dacks J."/>
            <person name="Roger A.J."/>
        </authorList>
    </citation>
    <scope>NUCLEOTIDE SEQUENCE</scope>
    <source>
        <strain evidence="5">BMAN</strain>
    </source>
</reference>
<evidence type="ECO:0000256" key="1">
    <source>
        <dbReference type="ARBA" id="ARBA00005965"/>
    </source>
</evidence>
<dbReference type="GO" id="GO:0043548">
    <property type="term" value="F:phosphatidylinositol 3-kinase binding"/>
    <property type="evidence" value="ECO:0007669"/>
    <property type="project" value="TreeGrafter"/>
</dbReference>
<dbReference type="InterPro" id="IPR007243">
    <property type="entry name" value="Atg6/Beclin"/>
</dbReference>
<dbReference type="Gene3D" id="1.10.418.40">
    <property type="entry name" value="Autophagy protein 6/Beclin 1"/>
    <property type="match status" value="1"/>
</dbReference>
<dbReference type="GO" id="GO:0034271">
    <property type="term" value="C:phosphatidylinositol 3-kinase complex, class III, type I"/>
    <property type="evidence" value="ECO:0007669"/>
    <property type="project" value="TreeGrafter"/>
</dbReference>
<dbReference type="PANTHER" id="PTHR12768:SF4">
    <property type="entry name" value="BECLIN-1"/>
    <property type="match status" value="1"/>
</dbReference>